<dbReference type="SUPFAM" id="SSF82549">
    <property type="entry name" value="DAK1/DegV-like"/>
    <property type="match status" value="1"/>
</dbReference>
<dbReference type="NCBIfam" id="TIGR00762">
    <property type="entry name" value="DegV"/>
    <property type="match status" value="1"/>
</dbReference>
<dbReference type="SMART" id="SM01121">
    <property type="entry name" value="Dak1_2"/>
    <property type="match status" value="1"/>
</dbReference>
<dbReference type="InterPro" id="IPR003797">
    <property type="entry name" value="DegV"/>
</dbReference>
<reference evidence="3" key="1">
    <citation type="submission" date="2018-05" db="EMBL/GenBank/DDBJ databases">
        <authorList>
            <person name="Lanie J.A."/>
            <person name="Ng W.-L."/>
            <person name="Kazmierczak K.M."/>
            <person name="Andrzejewski T.M."/>
            <person name="Davidsen T.M."/>
            <person name="Wayne K.J."/>
            <person name="Tettelin H."/>
            <person name="Glass J.I."/>
            <person name="Rusch D."/>
            <person name="Podicherti R."/>
            <person name="Tsui H.-C.T."/>
            <person name="Winkler M.E."/>
        </authorList>
    </citation>
    <scope>NUCLEOTIDE SEQUENCE</scope>
</reference>
<dbReference type="InterPro" id="IPR048394">
    <property type="entry name" value="FakA-like_M"/>
</dbReference>
<dbReference type="InterPro" id="IPR050270">
    <property type="entry name" value="DegV_domain_contain"/>
</dbReference>
<dbReference type="PROSITE" id="PS51480">
    <property type="entry name" value="DHAL"/>
    <property type="match status" value="1"/>
</dbReference>
<organism evidence="3">
    <name type="scientific">marine metagenome</name>
    <dbReference type="NCBI Taxonomy" id="408172"/>
    <lineage>
        <taxon>unclassified sequences</taxon>
        <taxon>metagenomes</taxon>
        <taxon>ecological metagenomes</taxon>
    </lineage>
</organism>
<dbReference type="InterPro" id="IPR033470">
    <property type="entry name" value="FakA-like_C"/>
</dbReference>
<sequence>QEYLNKINVFPVPDGDTGTNMAYTLTTIEEGIRDKVYKDIKRMSMAIADSALDGARGNSGAILAQFFVGFADGIKEKSSLTAKEFAEAVIHAKNYAYDALTHPREGTILSVMKAWAESLLESCNSSKDILSMLSKGLDDAQAELEDTPKHLDVLAKAGVLDAGAQGFVDMLEGVHNYITSGKIIESDLQVIEEEDGSIDIIANEKYRYCTECIIIGDAIHRRKLQEKLMDLGGSIVLAGTKTKAKVHIHSDVPREVFSVCSKYGTVTNEKTDDMIKQQSDAHKEHFPMAVIVDSGCDLPEEILESLNIHVIPVRLNFGDVHYVDKVSLTSQEFWKEMKNNPIHPQTSQPSPGDFRRQYQFLSSHYDSAISIHIPKKLSGTFQSAVTASKTVSNFPIEVSDSINGSVGMGLIAMSTAEAVQNGKKFNEVCRILENAINNTTIYIGFDKLDNVVKGGRISHTVKKIANFFRINPIITFKEEGIKTIGITFGNNNKADKFKKFVEAKIPINHNFRVGIAHTQMKEFASKWSKDLQKRFGEDNVVLTEVGPALGVHSGPGSLIFAIQILDDN</sequence>
<dbReference type="SMART" id="SM01120">
    <property type="entry name" value="Dak2"/>
    <property type="match status" value="1"/>
</dbReference>
<evidence type="ECO:0000256" key="1">
    <source>
        <dbReference type="ARBA" id="ARBA00023121"/>
    </source>
</evidence>
<feature type="non-terminal residue" evidence="3">
    <location>
        <position position="1"/>
    </location>
</feature>
<gene>
    <name evidence="3" type="ORF">METZ01_LOCUS97710</name>
</gene>
<proteinExistence type="predicted"/>
<dbReference type="Pfam" id="PF21645">
    <property type="entry name" value="FakA-like_M"/>
    <property type="match status" value="1"/>
</dbReference>
<dbReference type="SUPFAM" id="SSF101473">
    <property type="entry name" value="DhaL-like"/>
    <property type="match status" value="1"/>
</dbReference>
<dbReference type="InterPro" id="IPR043168">
    <property type="entry name" value="DegV_C"/>
</dbReference>
<accession>A0A381VX43</accession>
<dbReference type="GO" id="GO:0006071">
    <property type="term" value="P:glycerol metabolic process"/>
    <property type="evidence" value="ECO:0007669"/>
    <property type="project" value="InterPro"/>
</dbReference>
<dbReference type="InterPro" id="IPR004007">
    <property type="entry name" value="DhaL_dom"/>
</dbReference>
<dbReference type="Pfam" id="PF02645">
    <property type="entry name" value="DegV"/>
    <property type="match status" value="1"/>
</dbReference>
<keyword evidence="1" id="KW-0446">Lipid-binding</keyword>
<dbReference type="PROSITE" id="PS51482">
    <property type="entry name" value="DEGV"/>
    <property type="match status" value="1"/>
</dbReference>
<dbReference type="AlphaFoldDB" id="A0A381VX43"/>
<dbReference type="GO" id="GO:0008289">
    <property type="term" value="F:lipid binding"/>
    <property type="evidence" value="ECO:0007669"/>
    <property type="project" value="UniProtKB-KW"/>
</dbReference>
<dbReference type="Gene3D" id="1.25.40.340">
    <property type="match status" value="1"/>
</dbReference>
<name>A0A381VX43_9ZZZZ</name>
<dbReference type="PANTHER" id="PTHR33434">
    <property type="entry name" value="DEGV DOMAIN-CONTAINING PROTEIN DR_1986-RELATED"/>
    <property type="match status" value="1"/>
</dbReference>
<dbReference type="GO" id="GO:0004371">
    <property type="term" value="F:glycerone kinase activity"/>
    <property type="evidence" value="ECO:0007669"/>
    <property type="project" value="InterPro"/>
</dbReference>
<evidence type="ECO:0000259" key="2">
    <source>
        <dbReference type="PROSITE" id="PS51480"/>
    </source>
</evidence>
<dbReference type="Gene3D" id="3.30.1180.10">
    <property type="match status" value="1"/>
</dbReference>
<dbReference type="PANTHER" id="PTHR33434:SF4">
    <property type="entry name" value="PHOSPHATASE PROTEIN"/>
    <property type="match status" value="1"/>
</dbReference>
<evidence type="ECO:0000313" key="3">
    <source>
        <dbReference type="EMBL" id="SVA44856.1"/>
    </source>
</evidence>
<dbReference type="EMBL" id="UINC01010050">
    <property type="protein sequence ID" value="SVA44856.1"/>
    <property type="molecule type" value="Genomic_DNA"/>
</dbReference>
<feature type="domain" description="DhaL" evidence="2">
    <location>
        <begin position="1"/>
        <end position="176"/>
    </location>
</feature>
<dbReference type="Pfam" id="PF02734">
    <property type="entry name" value="Dak2"/>
    <property type="match status" value="1"/>
</dbReference>
<dbReference type="Gene3D" id="3.40.50.10170">
    <property type="match status" value="1"/>
</dbReference>
<dbReference type="InterPro" id="IPR036117">
    <property type="entry name" value="DhaL_dom_sf"/>
</dbReference>
<protein>
    <recommendedName>
        <fullName evidence="2">DhaL domain-containing protein</fullName>
    </recommendedName>
</protein>